<name>A0ABP0N2M6_9DINO</name>
<evidence type="ECO:0000313" key="2">
    <source>
        <dbReference type="EMBL" id="CAK9057988.1"/>
    </source>
</evidence>
<organism evidence="2 3">
    <name type="scientific">Durusdinium trenchii</name>
    <dbReference type="NCBI Taxonomy" id="1381693"/>
    <lineage>
        <taxon>Eukaryota</taxon>
        <taxon>Sar</taxon>
        <taxon>Alveolata</taxon>
        <taxon>Dinophyceae</taxon>
        <taxon>Suessiales</taxon>
        <taxon>Symbiodiniaceae</taxon>
        <taxon>Durusdinium</taxon>
    </lineage>
</organism>
<protein>
    <submittedName>
        <fullName evidence="2">Uncharacterized protein</fullName>
    </submittedName>
</protein>
<comment type="caution">
    <text evidence="2">The sequence shown here is derived from an EMBL/GenBank/DDBJ whole genome shotgun (WGS) entry which is preliminary data.</text>
</comment>
<feature type="region of interest" description="Disordered" evidence="1">
    <location>
        <begin position="312"/>
        <end position="349"/>
    </location>
</feature>
<evidence type="ECO:0000313" key="3">
    <source>
        <dbReference type="Proteomes" id="UP001642464"/>
    </source>
</evidence>
<keyword evidence="3" id="KW-1185">Reference proteome</keyword>
<feature type="region of interest" description="Disordered" evidence="1">
    <location>
        <begin position="414"/>
        <end position="437"/>
    </location>
</feature>
<feature type="compositionally biased region" description="Polar residues" evidence="1">
    <location>
        <begin position="333"/>
        <end position="349"/>
    </location>
</feature>
<accession>A0ABP0N2M6</accession>
<reference evidence="2 3" key="1">
    <citation type="submission" date="2024-02" db="EMBL/GenBank/DDBJ databases">
        <authorList>
            <person name="Chen Y."/>
            <person name="Shah S."/>
            <person name="Dougan E. K."/>
            <person name="Thang M."/>
            <person name="Chan C."/>
        </authorList>
    </citation>
    <scope>NUCLEOTIDE SEQUENCE [LARGE SCALE GENOMIC DNA]</scope>
</reference>
<sequence>MQRQAEAQKQAKTLFDLASANWVASLEVLGSANEVMHRVKAILNKIQSSFRMQGQEIYALIVCNWSSPSLITSHAQKSQASVMGALVNDANSSGRTLGCVLEPCHTYSKGQLWKQEELMHKSMCRHGRVVFPTADDDAYNRTWQQWRQCQILSKGLFDEATALKSSEFKTIEDCSEDALPCSTTLTHNANAAEKCAQLGRDANLSMLRGALGSLSSKTTKPVVLIVDLFAHTGDLALAVLKEKFNPGMSIHLHYLGFHASEMEAEWAKQHHVEHVNQCFLNDEFKPLVPLPGPPDQLATEFVEAARQSHDLDIKITDEKDGAGPPSKRRRVQTGGTSQPVNPVETPPQQDEIQEFDISEIPALCYEARVTAAPKLVLKVTIGHGVFLENQGDADESIKAGVVLCGFYKGKFWSPDSTSEEPSEKSDVLFRLKSHNDG</sequence>
<feature type="compositionally biased region" description="Basic and acidic residues" evidence="1">
    <location>
        <begin position="421"/>
        <end position="437"/>
    </location>
</feature>
<dbReference type="Proteomes" id="UP001642464">
    <property type="component" value="Unassembled WGS sequence"/>
</dbReference>
<evidence type="ECO:0000256" key="1">
    <source>
        <dbReference type="SAM" id="MobiDB-lite"/>
    </source>
</evidence>
<feature type="compositionally biased region" description="Basic and acidic residues" evidence="1">
    <location>
        <begin position="312"/>
        <end position="321"/>
    </location>
</feature>
<dbReference type="EMBL" id="CAXAMM010026002">
    <property type="protein sequence ID" value="CAK9057988.1"/>
    <property type="molecule type" value="Genomic_DNA"/>
</dbReference>
<gene>
    <name evidence="2" type="ORF">SCF082_LOCUS31001</name>
</gene>
<proteinExistence type="predicted"/>